<evidence type="ECO:0000256" key="10">
    <source>
        <dbReference type="ARBA" id="ARBA00023069"/>
    </source>
</evidence>
<dbReference type="InterPro" id="IPR026983">
    <property type="entry name" value="DHC"/>
</dbReference>
<accession>U6KST2</accession>
<keyword evidence="17" id="KW-1185">Reference proteome</keyword>
<dbReference type="FunFam" id="1.20.920.20:FF:000001">
    <property type="entry name" value="dynein heavy chain 2, axonemal"/>
    <property type="match status" value="1"/>
</dbReference>
<keyword evidence="13" id="KW-0966">Cell projection</keyword>
<dbReference type="GO" id="GO:0005524">
    <property type="term" value="F:ATP binding"/>
    <property type="evidence" value="ECO:0007669"/>
    <property type="project" value="UniProtKB-KW"/>
</dbReference>
<proteinExistence type="inferred from homology"/>
<dbReference type="Pfam" id="PF17852">
    <property type="entry name" value="Dynein_AAA_lid"/>
    <property type="match status" value="1"/>
</dbReference>
<keyword evidence="5" id="KW-0677">Repeat</keyword>
<keyword evidence="6" id="KW-0547">Nucleotide-binding</keyword>
<evidence type="ECO:0000256" key="1">
    <source>
        <dbReference type="ARBA" id="ARBA00004430"/>
    </source>
</evidence>
<name>U6KST2_EIMTE</name>
<evidence type="ECO:0000256" key="3">
    <source>
        <dbReference type="ARBA" id="ARBA00022490"/>
    </source>
</evidence>
<dbReference type="GO" id="GO:0005930">
    <property type="term" value="C:axoneme"/>
    <property type="evidence" value="ECO:0007669"/>
    <property type="project" value="UniProtKB-SubCell"/>
</dbReference>
<keyword evidence="3" id="KW-0963">Cytoplasm</keyword>
<dbReference type="FunFam" id="3.40.50.300:FF:000049">
    <property type="entry name" value="Dynein, axonemal, heavy chain 5"/>
    <property type="match status" value="1"/>
</dbReference>
<evidence type="ECO:0000259" key="15">
    <source>
        <dbReference type="SMART" id="SM00382"/>
    </source>
</evidence>
<dbReference type="VEuPathDB" id="ToxoDB:ETH2_0729200"/>
<dbReference type="GeneID" id="25252703"/>
<dbReference type="Pfam" id="PF07728">
    <property type="entry name" value="AAA_5"/>
    <property type="match status" value="1"/>
</dbReference>
<dbReference type="InterPro" id="IPR035706">
    <property type="entry name" value="AAA_9"/>
</dbReference>
<evidence type="ECO:0000256" key="12">
    <source>
        <dbReference type="ARBA" id="ARBA00023212"/>
    </source>
</evidence>
<dbReference type="RefSeq" id="XP_013229326.1">
    <property type="nucleotide sequence ID" value="XM_013373872.1"/>
</dbReference>
<evidence type="ECO:0000256" key="5">
    <source>
        <dbReference type="ARBA" id="ARBA00022737"/>
    </source>
</evidence>
<dbReference type="FunFam" id="1.10.8.710:FF:000007">
    <property type="entry name" value="Putative dynein heavy chain"/>
    <property type="match status" value="1"/>
</dbReference>
<dbReference type="EMBL" id="HG673920">
    <property type="protein sequence ID" value="CDJ38488.1"/>
    <property type="molecule type" value="Genomic_DNA"/>
</dbReference>
<dbReference type="Gene3D" id="1.10.472.130">
    <property type="match status" value="1"/>
</dbReference>
<keyword evidence="7" id="KW-0067">ATP-binding</keyword>
<comment type="subcellular location">
    <subcellularLocation>
        <location evidence="1">Cytoplasm</location>
        <location evidence="1">Cytoskeleton</location>
        <location evidence="1">Cilium axoneme</location>
    </subcellularLocation>
</comment>
<dbReference type="Pfam" id="PF12774">
    <property type="entry name" value="AAA_6"/>
    <property type="match status" value="1"/>
</dbReference>
<keyword evidence="9 14" id="KW-0175">Coiled coil</keyword>
<reference evidence="16" key="1">
    <citation type="submission" date="2013-10" db="EMBL/GenBank/DDBJ databases">
        <title>Genomic analysis of the causative agents of coccidiosis in chickens.</title>
        <authorList>
            <person name="Reid A.J."/>
            <person name="Blake D."/>
            <person name="Billington K."/>
            <person name="Browne H."/>
            <person name="Dunn M."/>
            <person name="Hung S."/>
            <person name="Kawahara F."/>
            <person name="Miranda-Saavedra D."/>
            <person name="Mourier T."/>
            <person name="Nagra H."/>
            <person name="Otto T.D."/>
            <person name="Rawlings N."/>
            <person name="Sanchez A."/>
            <person name="Sanders M."/>
            <person name="Subramaniam C."/>
            <person name="Tay Y."/>
            <person name="Dear P."/>
            <person name="Doerig C."/>
            <person name="Gruber A."/>
            <person name="Parkinson J."/>
            <person name="Shirley M."/>
            <person name="Wan K.L."/>
            <person name="Berriman M."/>
            <person name="Tomley F."/>
            <person name="Pain A."/>
        </authorList>
    </citation>
    <scope>NUCLEOTIDE SEQUENCE [LARGE SCALE GENOMIC DNA]</scope>
    <source>
        <strain evidence="16">Houghton</strain>
    </source>
</reference>
<dbReference type="InterPro" id="IPR043157">
    <property type="entry name" value="Dynein_AAA1S"/>
</dbReference>
<dbReference type="Pfam" id="PF12781">
    <property type="entry name" value="AAA_9"/>
    <property type="match status" value="1"/>
</dbReference>
<evidence type="ECO:0000256" key="2">
    <source>
        <dbReference type="ARBA" id="ARBA00008887"/>
    </source>
</evidence>
<dbReference type="GO" id="GO:0005874">
    <property type="term" value="C:microtubule"/>
    <property type="evidence" value="ECO:0007669"/>
    <property type="project" value="UniProtKB-KW"/>
</dbReference>
<evidence type="ECO:0000256" key="11">
    <source>
        <dbReference type="ARBA" id="ARBA00023175"/>
    </source>
</evidence>
<dbReference type="Pfam" id="PF12775">
    <property type="entry name" value="AAA_7"/>
    <property type="match status" value="1"/>
</dbReference>
<dbReference type="InterPro" id="IPR041466">
    <property type="entry name" value="Dynein_AAA5_ext"/>
</dbReference>
<dbReference type="InterPro" id="IPR027417">
    <property type="entry name" value="P-loop_NTPase"/>
</dbReference>
<dbReference type="PANTHER" id="PTHR22878:SF69">
    <property type="entry name" value="DYNEIN HEAVY CHAIN"/>
    <property type="match status" value="1"/>
</dbReference>
<dbReference type="Gene3D" id="1.20.920.20">
    <property type="match status" value="1"/>
</dbReference>
<dbReference type="Gene3D" id="1.10.8.710">
    <property type="match status" value="1"/>
</dbReference>
<comment type="similarity">
    <text evidence="2">Belongs to the dynein heavy chain family.</text>
</comment>
<dbReference type="Gene3D" id="3.40.50.300">
    <property type="entry name" value="P-loop containing nucleotide triphosphate hydrolases"/>
    <property type="match status" value="3"/>
</dbReference>
<gene>
    <name evidence="16" type="ORF">ETH_00017820</name>
</gene>
<evidence type="ECO:0000313" key="17">
    <source>
        <dbReference type="Proteomes" id="UP000030747"/>
    </source>
</evidence>
<feature type="coiled-coil region" evidence="14">
    <location>
        <begin position="1597"/>
        <end position="1653"/>
    </location>
</feature>
<feature type="coiled-coil region" evidence="14">
    <location>
        <begin position="1291"/>
        <end position="1353"/>
    </location>
</feature>
<dbReference type="InterPro" id="IPR035699">
    <property type="entry name" value="AAA_6"/>
</dbReference>
<dbReference type="GO" id="GO:0016887">
    <property type="term" value="F:ATP hydrolysis activity"/>
    <property type="evidence" value="ECO:0007669"/>
    <property type="project" value="InterPro"/>
</dbReference>
<dbReference type="Pfam" id="PF17857">
    <property type="entry name" value="AAA_lid_1"/>
    <property type="match status" value="1"/>
</dbReference>
<keyword evidence="11" id="KW-0505">Motor protein</keyword>
<dbReference type="GO" id="GO:0030286">
    <property type="term" value="C:dynein complex"/>
    <property type="evidence" value="ECO:0007669"/>
    <property type="project" value="UniProtKB-KW"/>
</dbReference>
<evidence type="ECO:0000256" key="8">
    <source>
        <dbReference type="ARBA" id="ARBA00023017"/>
    </source>
</evidence>
<keyword evidence="8" id="KW-0243">Dynein</keyword>
<evidence type="ECO:0000256" key="4">
    <source>
        <dbReference type="ARBA" id="ARBA00022701"/>
    </source>
</evidence>
<dbReference type="SMART" id="SM00382">
    <property type="entry name" value="AAA"/>
    <property type="match status" value="2"/>
</dbReference>
<evidence type="ECO:0000256" key="14">
    <source>
        <dbReference type="SAM" id="Coils"/>
    </source>
</evidence>
<dbReference type="InterPro" id="IPR024743">
    <property type="entry name" value="Dynein_HC_stalk"/>
</dbReference>
<feature type="coiled-coil region" evidence="14">
    <location>
        <begin position="1072"/>
        <end position="1151"/>
    </location>
</feature>
<dbReference type="Gene3D" id="6.10.140.1060">
    <property type="match status" value="1"/>
</dbReference>
<dbReference type="InterPro" id="IPR024317">
    <property type="entry name" value="Dynein_heavy_chain_D4_dom"/>
</dbReference>
<dbReference type="PANTHER" id="PTHR22878">
    <property type="entry name" value="DYNEIN HEAVY CHAIN 6, AXONEMAL-LIKE-RELATED"/>
    <property type="match status" value="1"/>
</dbReference>
<dbReference type="GO" id="GO:0007018">
    <property type="term" value="P:microtubule-based movement"/>
    <property type="evidence" value="ECO:0007669"/>
    <property type="project" value="InterPro"/>
</dbReference>
<sequence>MIVPDVLFICENMLMSEGFVSARALAHKFVTLYALCKTLLSDALHYDWGLRAVKAVLRQAGSLKRADPNVNEDTLLMRALRDFNIAKITSEDKPIFLRLIEDLFPGVVSPPKRDVDFWKVVMAVTKAQKLQCEEQFILKCVQVREAIQALKAIGEDGVVEVLNPKAISTNELYGYMTPAKEWKDGAVAVIMRNMSKERGGFKPSHLHKWIILDGDIDAEWIESMNTVMDDNKVLTLVSNERIPFTPTMRMIFEIADMKHASPATVSRGGVVFINETDVGWKPFVDSWRETLSDQVAQSQLYLLFSYYFESNIEMFHRTFKFVCPMTDIAFVEGICTFVDALLCRNKATTDAFKAKSVDEQKLTYEGYFLSALMWTVGACVADDKALNYRAQFSNWLRAAARIKFPENGLCFDYYFEESTCQWVQWSSQLKPYEPVTEMLFNKIIVSTTDTLRINYVNELFCKRGRAVLLVGSCGSGKSTIIKDFFRHLPPDFESATINLNSYTDSRMLQNILESNIEKRTGHTYGPVGNKRIVYFIDDLNMPYVDKYDTQPPLELLRQLMDYGSMFDRSHLEDKMNVVDVQYMACMNPTAGSFNISSRLQRHFSVVTCFEADAETIGRIYGSILKQHLLPFDPSVAELEGPVLQATIDLFAQIRADPTFLHSAKKFHYNFNLRDLSSMFRGVLRSTPSMYRQTVGGTTKLIRLWLHEANRVLRDRLISESDMNALDNIIKVVVKKHFPDEDQEQIHAAPNIMCSFLSEASGNDPVYMPVQDKESLRQVLQEKLEEYSQTYTEMNLVLFDDAILHVTRICRIIDVPGGNALLVGVGGSGKQSLSRLACFISKVETYQIVVSQHYDSAAFKIDMQELMNKAIVRPGTPHALLLTDQQIVDEQLLVYVNDLLASGNIPDLFTRDEYEQIFTVLRKQIRPGAPGNTREGMWQVFTDKVQTNVHVIICHSPVGEHLRVRARKFPGLISGTTVDEFHPWSRDALVQTGAHGAADVQLPAEELRGLLAEHMANVHLSIDVANENFLRQERRYNYTTPKSFLELIVFYKQFLSRKREEANQSINRLLKGLTTLKETTAEVEGLREDLKEKMIVVDEKKAAADALVEQVLKASAIADEEAKIANAEKDKANALSEEAAEIQKKADEELSEAMPAMERAREAVKCLTKPAIQELKSLPKPPAECLEVTKAVLIMRGAGKNTEWKAAQKMMSDPGKFLEQVRAFDAENMTEETVNAITPIISQPFFNFEVMKSKSLAAAFLANWVVNIVTYNTIYRKVKPLMDKFAEATESKAKADSNLAQVMERVREINEKVAKLQQKLQEADDDRRGVVAQAEECQLKLDLAERLVNGLADENARWTQAMGELESSKMTVIGDYLLAAAFVSYAGAFSASFRVGLIEGEWKADLVKQNIPFTPTVSPLEVLADEADIALWKNEGLPADRISIENAAIVTSCLRWPLLVDPQLQGTRWVKQRAHESLITVSVNRDRWLTKTIDAIRNGDTLLIENLTESIDPVLDPILSRAVSRKGRTLYVKIAGEDIEFNTEFRLLLQTKLPNPHYKPEIAAQCTLVNFTVTPEGLEEQFLAMIVNAEQPDLETSKQALTRKQNEFKVTLAQLEDKLLFELSNADPELILANTALVESLEETKRTAKEIQEQVRD</sequence>
<keyword evidence="10" id="KW-0969">Cilium</keyword>
<dbReference type="Proteomes" id="UP000030747">
    <property type="component" value="Unassembled WGS sequence"/>
</dbReference>
<dbReference type="GO" id="GO:0051959">
    <property type="term" value="F:dynein light intermediate chain binding"/>
    <property type="evidence" value="ECO:0007669"/>
    <property type="project" value="InterPro"/>
</dbReference>
<dbReference type="Gene3D" id="1.20.920.30">
    <property type="match status" value="1"/>
</dbReference>
<dbReference type="Pfam" id="PF12780">
    <property type="entry name" value="AAA_8"/>
    <property type="match status" value="1"/>
</dbReference>
<dbReference type="VEuPathDB" id="ToxoDB:ETH_00017820"/>
<keyword evidence="4" id="KW-0493">Microtubule</keyword>
<reference evidence="16" key="2">
    <citation type="submission" date="2013-10" db="EMBL/GenBank/DDBJ databases">
        <authorList>
            <person name="Aslett M."/>
        </authorList>
    </citation>
    <scope>NUCLEOTIDE SEQUENCE [LARGE SCALE GENOMIC DNA]</scope>
    <source>
        <strain evidence="16">Houghton</strain>
    </source>
</reference>
<organism evidence="16 17">
    <name type="scientific">Eimeria tenella</name>
    <name type="common">Coccidian parasite</name>
    <dbReference type="NCBI Taxonomy" id="5802"/>
    <lineage>
        <taxon>Eukaryota</taxon>
        <taxon>Sar</taxon>
        <taxon>Alveolata</taxon>
        <taxon>Apicomplexa</taxon>
        <taxon>Conoidasida</taxon>
        <taxon>Coccidia</taxon>
        <taxon>Eucoccidiorida</taxon>
        <taxon>Eimeriorina</taxon>
        <taxon>Eimeriidae</taxon>
        <taxon>Eimeria</taxon>
    </lineage>
</organism>
<evidence type="ECO:0000256" key="9">
    <source>
        <dbReference type="ARBA" id="ARBA00023054"/>
    </source>
</evidence>
<dbReference type="InterPro" id="IPR041589">
    <property type="entry name" value="DNAH3_AAA_lid_1"/>
</dbReference>
<dbReference type="InterPro" id="IPR011704">
    <property type="entry name" value="ATPase_dyneun-rel_AAA"/>
</dbReference>
<evidence type="ECO:0000256" key="7">
    <source>
        <dbReference type="ARBA" id="ARBA00022840"/>
    </source>
</evidence>
<evidence type="ECO:0000256" key="6">
    <source>
        <dbReference type="ARBA" id="ARBA00022741"/>
    </source>
</evidence>
<dbReference type="SUPFAM" id="SSF52540">
    <property type="entry name" value="P-loop containing nucleoside triphosphate hydrolases"/>
    <property type="match status" value="2"/>
</dbReference>
<feature type="domain" description="AAA+ ATPase" evidence="15">
    <location>
        <begin position="815"/>
        <end position="1221"/>
    </location>
</feature>
<evidence type="ECO:0000256" key="13">
    <source>
        <dbReference type="ARBA" id="ARBA00023273"/>
    </source>
</evidence>
<dbReference type="InterPro" id="IPR003593">
    <property type="entry name" value="AAA+_ATPase"/>
</dbReference>
<dbReference type="OMA" id="CEWARNI"/>
<dbReference type="OrthoDB" id="424310at2759"/>
<dbReference type="GO" id="GO:0045505">
    <property type="term" value="F:dynein intermediate chain binding"/>
    <property type="evidence" value="ECO:0007669"/>
    <property type="project" value="InterPro"/>
</dbReference>
<keyword evidence="12" id="KW-0206">Cytoskeleton</keyword>
<protein>
    <recommendedName>
        <fullName evidence="15">AAA+ ATPase domain-containing protein</fullName>
    </recommendedName>
</protein>
<dbReference type="FunFam" id="1.20.920.30:FF:000002">
    <property type="entry name" value="Dynein axonemal heavy chain 3"/>
    <property type="match status" value="1"/>
</dbReference>
<dbReference type="Pfam" id="PF12777">
    <property type="entry name" value="MT"/>
    <property type="match status" value="1"/>
</dbReference>
<evidence type="ECO:0000313" key="16">
    <source>
        <dbReference type="EMBL" id="CDJ38488.1"/>
    </source>
</evidence>
<feature type="domain" description="AAA+ ATPase" evidence="15">
    <location>
        <begin position="463"/>
        <end position="609"/>
    </location>
</feature>